<dbReference type="PROSITE" id="PS51257">
    <property type="entry name" value="PROKAR_LIPOPROTEIN"/>
    <property type="match status" value="1"/>
</dbReference>
<keyword evidence="3" id="KW-1185">Reference proteome</keyword>
<organism evidence="2 3">
    <name type="scientific">Agromyces soli</name>
    <dbReference type="NCBI Taxonomy" id="659012"/>
    <lineage>
        <taxon>Bacteria</taxon>
        <taxon>Bacillati</taxon>
        <taxon>Actinomycetota</taxon>
        <taxon>Actinomycetes</taxon>
        <taxon>Micrococcales</taxon>
        <taxon>Microbacteriaceae</taxon>
        <taxon>Agromyces</taxon>
    </lineage>
</organism>
<evidence type="ECO:0000313" key="2">
    <source>
        <dbReference type="EMBL" id="UOE27648.1"/>
    </source>
</evidence>
<name>A0ABY4B0Q2_9MICO</name>
<keyword evidence="1" id="KW-0732">Signal</keyword>
<protein>
    <recommendedName>
        <fullName evidence="4">DUF732 domain-containing protein</fullName>
    </recommendedName>
</protein>
<accession>A0ABY4B0Q2</accession>
<sequence length="162" mass="17635">MSVRTAAVAAAALLAVVLTGCSTNESPSVDPGSLFSGMEVAEARTACLADRGWDVSLDAQGAMLANYPPEQEAAFEADNLACLEEAGVDPDAGLTDEEFETAYRWYREIESCLRAHGWDAPERPSEERFRDTYDTAPWIPWEFVDDLERAQADCPVMNIPAG</sequence>
<evidence type="ECO:0008006" key="4">
    <source>
        <dbReference type="Google" id="ProtNLM"/>
    </source>
</evidence>
<proteinExistence type="predicted"/>
<feature type="signal peptide" evidence="1">
    <location>
        <begin position="1"/>
        <end position="20"/>
    </location>
</feature>
<feature type="chain" id="PRO_5046210532" description="DUF732 domain-containing protein" evidence="1">
    <location>
        <begin position="21"/>
        <end position="162"/>
    </location>
</feature>
<dbReference type="RefSeq" id="WP_243570476.1">
    <property type="nucleotide sequence ID" value="NZ_BAAARD010000001.1"/>
</dbReference>
<evidence type="ECO:0000256" key="1">
    <source>
        <dbReference type="SAM" id="SignalP"/>
    </source>
</evidence>
<dbReference type="Proteomes" id="UP000831304">
    <property type="component" value="Chromosome"/>
</dbReference>
<evidence type="ECO:0000313" key="3">
    <source>
        <dbReference type="Proteomes" id="UP000831304"/>
    </source>
</evidence>
<gene>
    <name evidence="2" type="ORF">MTP13_07685</name>
</gene>
<reference evidence="2 3" key="1">
    <citation type="submission" date="2022-03" db="EMBL/GenBank/DDBJ databases">
        <title>Agromyces sp. isolated from the gut of P. brevitarsis seulensis larvae.</title>
        <authorList>
            <person name="Won M."/>
            <person name="Kwon S.-W."/>
        </authorList>
    </citation>
    <scope>NUCLEOTIDE SEQUENCE [LARGE SCALE GENOMIC DNA]</scope>
    <source>
        <strain evidence="2 3">KACC 16215</strain>
    </source>
</reference>
<dbReference type="EMBL" id="CP094533">
    <property type="protein sequence ID" value="UOE27648.1"/>
    <property type="molecule type" value="Genomic_DNA"/>
</dbReference>